<name>F0WQZ4_9STRA</name>
<dbReference type="Gene3D" id="3.30.420.10">
    <property type="entry name" value="Ribonuclease H-like superfamily/Ribonuclease H"/>
    <property type="match status" value="1"/>
</dbReference>
<evidence type="ECO:0000313" key="2">
    <source>
        <dbReference type="EMBL" id="CCA23754.1"/>
    </source>
</evidence>
<organism evidence="2">
    <name type="scientific">Albugo laibachii Nc14</name>
    <dbReference type="NCBI Taxonomy" id="890382"/>
    <lineage>
        <taxon>Eukaryota</taxon>
        <taxon>Sar</taxon>
        <taxon>Stramenopiles</taxon>
        <taxon>Oomycota</taxon>
        <taxon>Peronosporomycetes</taxon>
        <taxon>Albuginales</taxon>
        <taxon>Albuginaceae</taxon>
        <taxon>Albugo</taxon>
    </lineage>
</organism>
<reference evidence="2" key="1">
    <citation type="journal article" date="2011" name="PLoS Biol.">
        <title>Gene gain and loss during evolution of obligate parasitism in the white rust pathogen of Arabidopsis thaliana.</title>
        <authorList>
            <person name="Kemen E."/>
            <person name="Gardiner A."/>
            <person name="Schultz-Larsen T."/>
            <person name="Kemen A.C."/>
            <person name="Balmuth A.L."/>
            <person name="Robert-Seilaniantz A."/>
            <person name="Bailey K."/>
            <person name="Holub E."/>
            <person name="Studholme D.J."/>
            <person name="Maclean D."/>
            <person name="Jones J.D."/>
        </authorList>
    </citation>
    <scope>NUCLEOTIDE SEQUENCE</scope>
</reference>
<proteinExistence type="predicted"/>
<feature type="domain" description="Tc1-like transposase DDE" evidence="1">
    <location>
        <begin position="247"/>
        <end position="323"/>
    </location>
</feature>
<protein>
    <submittedName>
        <fullName evidence="2">Protein T04A11.11 putative</fullName>
    </submittedName>
</protein>
<dbReference type="PANTHER" id="PTHR23022">
    <property type="entry name" value="TRANSPOSABLE ELEMENT-RELATED"/>
    <property type="match status" value="1"/>
</dbReference>
<dbReference type="InterPro" id="IPR038717">
    <property type="entry name" value="Tc1-like_DDE_dom"/>
</dbReference>
<dbReference type="InterPro" id="IPR052338">
    <property type="entry name" value="Transposase_5"/>
</dbReference>
<gene>
    <name evidence="2" type="primary">AlNc14C205G8802</name>
    <name evidence="2" type="ORF">ALNC14_098980</name>
</gene>
<accession>F0WQZ4</accession>
<dbReference type="PANTHER" id="PTHR23022:SF129">
    <property type="entry name" value="TRANSPOSABLE ELEMENT TC3 TRANSPOSASE"/>
    <property type="match status" value="1"/>
</dbReference>
<dbReference type="EMBL" id="FR824250">
    <property type="protein sequence ID" value="CCA23754.1"/>
    <property type="molecule type" value="Genomic_DNA"/>
</dbReference>
<sequence length="343" mass="39556">MKEVCGISLCYLLIPPSSLPCDQKDRQVANDLAMPRGKQLTDLEIGHIIAFKKLQMSKSRIAQELKRSEKIVRTYLQQASRKQPKKRTGRPSKLKIRDVRRIFRLATVSQLSSKKIAARLEEKANEDNQSSTFTLHYTTVLKVLRASKFAKYIKRKKSPRLTTKHKQLRVEFAARHLNKLDEFKLTIYRGEMKFNLDGPDGCQYYWHDLWNEREKYSCNVAGGGSVMRAPKVSKIRQTLKQYLVPAIEELKRQSGRSLAHFQQDNASVHSSGESMKFIKNLDAETVKWPAKIPDLNPIENVWGVLTRSVYANGRQFSTRTELKCELDQKYLGGKKLKCVYTFS</sequence>
<dbReference type="GO" id="GO:0003676">
    <property type="term" value="F:nucleic acid binding"/>
    <property type="evidence" value="ECO:0007669"/>
    <property type="project" value="InterPro"/>
</dbReference>
<dbReference type="HOGENOM" id="CLU_033666_0_2_1"/>
<reference evidence="2" key="2">
    <citation type="submission" date="2011-02" db="EMBL/GenBank/DDBJ databases">
        <authorList>
            <person name="MacLean D."/>
        </authorList>
    </citation>
    <scope>NUCLEOTIDE SEQUENCE</scope>
</reference>
<dbReference type="InterPro" id="IPR036397">
    <property type="entry name" value="RNaseH_sf"/>
</dbReference>
<evidence type="ECO:0000259" key="1">
    <source>
        <dbReference type="Pfam" id="PF13358"/>
    </source>
</evidence>
<dbReference type="Gene3D" id="1.10.10.60">
    <property type="entry name" value="Homeodomain-like"/>
    <property type="match status" value="1"/>
</dbReference>
<dbReference type="AlphaFoldDB" id="F0WQZ4"/>
<dbReference type="Pfam" id="PF13358">
    <property type="entry name" value="DDE_3"/>
    <property type="match status" value="1"/>
</dbReference>